<dbReference type="AlphaFoldDB" id="A0AA95F3Z8"/>
<gene>
    <name evidence="4" type="ORF">P0Y55_16285</name>
</gene>
<dbReference type="GO" id="GO:0005829">
    <property type="term" value="C:cytosol"/>
    <property type="evidence" value="ECO:0007669"/>
    <property type="project" value="TreeGrafter"/>
</dbReference>
<dbReference type="Proteomes" id="UP001178662">
    <property type="component" value="Chromosome"/>
</dbReference>
<proteinExistence type="predicted"/>
<dbReference type="GO" id="GO:0016705">
    <property type="term" value="F:oxidoreductase activity, acting on paired donors, with incorporation or reduction of molecular oxygen"/>
    <property type="evidence" value="ECO:0007669"/>
    <property type="project" value="InterPro"/>
</dbReference>
<reference evidence="4" key="1">
    <citation type="submission" date="2023-03" db="EMBL/GenBank/DDBJ databases">
        <title>Andean soil-derived lignocellulolytic bacterial consortium as a source of novel taxa and putative plastic-active enzymes.</title>
        <authorList>
            <person name="Diaz-Garcia L."/>
            <person name="Chuvochina M."/>
            <person name="Feuerriegel G."/>
            <person name="Bunk B."/>
            <person name="Sproer C."/>
            <person name="Streit W.R."/>
            <person name="Rodriguez L.M."/>
            <person name="Overmann J."/>
            <person name="Jimenez D.J."/>
        </authorList>
    </citation>
    <scope>NUCLEOTIDE SEQUENCE</scope>
    <source>
        <strain evidence="4">MAG 2441</strain>
    </source>
</reference>
<dbReference type="PANTHER" id="PTHR30137:SF8">
    <property type="entry name" value="BLR5498 PROTEIN"/>
    <property type="match status" value="1"/>
</dbReference>
<evidence type="ECO:0000256" key="1">
    <source>
        <dbReference type="ARBA" id="ARBA00023002"/>
    </source>
</evidence>
<dbReference type="PANTHER" id="PTHR30137">
    <property type="entry name" value="LUCIFERASE-LIKE MONOOXYGENASE"/>
    <property type="match status" value="1"/>
</dbReference>
<dbReference type="SUPFAM" id="SSF51679">
    <property type="entry name" value="Bacterial luciferase-like"/>
    <property type="match status" value="1"/>
</dbReference>
<dbReference type="EMBL" id="CP119317">
    <property type="protein sequence ID" value="WEK56418.1"/>
    <property type="molecule type" value="Genomic_DNA"/>
</dbReference>
<dbReference type="GO" id="GO:0004497">
    <property type="term" value="F:monooxygenase activity"/>
    <property type="evidence" value="ECO:0007669"/>
    <property type="project" value="UniProtKB-KW"/>
</dbReference>
<dbReference type="InterPro" id="IPR036661">
    <property type="entry name" value="Luciferase-like_sf"/>
</dbReference>
<evidence type="ECO:0000256" key="2">
    <source>
        <dbReference type="ARBA" id="ARBA00023033"/>
    </source>
</evidence>
<dbReference type="Gene3D" id="3.20.20.30">
    <property type="entry name" value="Luciferase-like domain"/>
    <property type="match status" value="1"/>
</dbReference>
<accession>A0AA95F3Z8</accession>
<keyword evidence="5" id="KW-1185">Reference proteome</keyword>
<evidence type="ECO:0000259" key="3">
    <source>
        <dbReference type="Pfam" id="PF00296"/>
    </source>
</evidence>
<protein>
    <submittedName>
        <fullName evidence="4">LLM class flavin-dependent oxidoreductase</fullName>
    </submittedName>
</protein>
<keyword evidence="2" id="KW-0503">Monooxygenase</keyword>
<feature type="domain" description="Luciferase-like" evidence="3">
    <location>
        <begin position="9"/>
        <end position="312"/>
    </location>
</feature>
<dbReference type="InterPro" id="IPR011251">
    <property type="entry name" value="Luciferase-like_dom"/>
</dbReference>
<sequence length="353" mass="38999">MPEQQAGFEIGVYTLGDITPHPVTGRLIPAQQRLQEIIEASKLADEAGLDIFGIGEHHRLDYAVSATAVFLASVAQATKRIKLTSATTVLSTVDPVRLFEEYATLDLLSNGRVEIIAGRGAFLESFDLYGYSISDYDELFNENIELFQLLNQNERISWQGQFRPPLHEAEIAPRPIQKQIPIWTGVGGRLESAERAGRLGTGMVLAILGGDPASFKPLVDTYRATGISLGHSASNLKVGITGHGYIATTKEQAKEEYYTYYSNYRKYVSGQLGHGDVHISRAEFEQMAGPDTALFVGSPQQIIEKILRQYELFGHQRCMLQLDIGGLPFDKVAKSIELLATEVAPVIRREICK</sequence>
<evidence type="ECO:0000313" key="4">
    <source>
        <dbReference type="EMBL" id="WEK56418.1"/>
    </source>
</evidence>
<organism evidence="4 5">
    <name type="scientific">Candidatus Cohnella colombiensis</name>
    <dbReference type="NCBI Taxonomy" id="3121368"/>
    <lineage>
        <taxon>Bacteria</taxon>
        <taxon>Bacillati</taxon>
        <taxon>Bacillota</taxon>
        <taxon>Bacilli</taxon>
        <taxon>Bacillales</taxon>
        <taxon>Paenibacillaceae</taxon>
        <taxon>Cohnella</taxon>
    </lineage>
</organism>
<name>A0AA95F3Z8_9BACL</name>
<keyword evidence="1" id="KW-0560">Oxidoreductase</keyword>
<dbReference type="Pfam" id="PF00296">
    <property type="entry name" value="Bac_luciferase"/>
    <property type="match status" value="1"/>
</dbReference>
<dbReference type="InterPro" id="IPR050766">
    <property type="entry name" value="Bact_Lucif_Oxidored"/>
</dbReference>
<evidence type="ECO:0000313" key="5">
    <source>
        <dbReference type="Proteomes" id="UP001178662"/>
    </source>
</evidence>